<organism evidence="1 2">
    <name type="scientific">Candidatus Pantoea gossypiicola</name>
    <dbReference type="NCBI Taxonomy" id="2608008"/>
    <lineage>
        <taxon>Bacteria</taxon>
        <taxon>Pseudomonadati</taxon>
        <taxon>Pseudomonadota</taxon>
        <taxon>Gammaproteobacteria</taxon>
        <taxon>Enterobacterales</taxon>
        <taxon>Erwiniaceae</taxon>
        <taxon>Pantoea</taxon>
    </lineage>
</organism>
<sequence length="84" mass="9896">MGRDVNYQVVYRGERLESYQPGGWVFFQRSRESGGGYWFGRTYDYCFMLEFDRPVSLAEGIRYTLTADRVAITAHLFDDDFELT</sequence>
<protein>
    <recommendedName>
        <fullName evidence="3">LF-82</fullName>
    </recommendedName>
</protein>
<proteinExistence type="predicted"/>
<keyword evidence="2" id="KW-1185">Reference proteome</keyword>
<evidence type="ECO:0008006" key="3">
    <source>
        <dbReference type="Google" id="ProtNLM"/>
    </source>
</evidence>
<evidence type="ECO:0000313" key="2">
    <source>
        <dbReference type="Proteomes" id="UP000324255"/>
    </source>
</evidence>
<dbReference type="AlphaFoldDB" id="A0AB34CD44"/>
<evidence type="ECO:0000313" key="1">
    <source>
        <dbReference type="EMBL" id="KAA6118656.1"/>
    </source>
</evidence>
<dbReference type="Proteomes" id="UP000324255">
    <property type="component" value="Unassembled WGS sequence"/>
</dbReference>
<accession>A0AB34CD44</accession>
<dbReference type="RefSeq" id="WP_150015711.1">
    <property type="nucleotide sequence ID" value="NZ_VWVM01000027.1"/>
</dbReference>
<gene>
    <name evidence="1" type="ORF">F3I20_21860</name>
</gene>
<name>A0AB34CD44_9GAMM</name>
<reference evidence="1 2" key="1">
    <citation type="submission" date="2019-09" db="EMBL/GenBank/DDBJ databases">
        <title>Genomic diversity of phyloplane-associated Pantoea species in Pakistan cotton crop.</title>
        <authorList>
            <person name="Tufail M.R."/>
            <person name="Cook D.R."/>
        </authorList>
    </citation>
    <scope>NUCLEOTIDE SEQUENCE [LARGE SCALE GENOMIC DNA]</scope>
    <source>
        <strain evidence="1 2">B_8</strain>
    </source>
</reference>
<comment type="caution">
    <text evidence="1">The sequence shown here is derived from an EMBL/GenBank/DDBJ whole genome shotgun (WGS) entry which is preliminary data.</text>
</comment>
<dbReference type="EMBL" id="VWVM01000027">
    <property type="protein sequence ID" value="KAA6118656.1"/>
    <property type="molecule type" value="Genomic_DNA"/>
</dbReference>